<dbReference type="HOGENOM" id="CLU_001265_33_5_1"/>
<organism evidence="6 7">
    <name type="scientific">Lottia gigantea</name>
    <name type="common">Giant owl limpet</name>
    <dbReference type="NCBI Taxonomy" id="225164"/>
    <lineage>
        <taxon>Eukaryota</taxon>
        <taxon>Metazoa</taxon>
        <taxon>Spiralia</taxon>
        <taxon>Lophotrochozoa</taxon>
        <taxon>Mollusca</taxon>
        <taxon>Gastropoda</taxon>
        <taxon>Patellogastropoda</taxon>
        <taxon>Lottioidea</taxon>
        <taxon>Lottiidae</taxon>
        <taxon>Lottia</taxon>
    </lineage>
</organism>
<evidence type="ECO:0008006" key="8">
    <source>
        <dbReference type="Google" id="ProtNLM"/>
    </source>
</evidence>
<dbReference type="RefSeq" id="XP_009050031.1">
    <property type="nucleotide sequence ID" value="XM_009051783.1"/>
</dbReference>
<evidence type="ECO:0000256" key="4">
    <source>
        <dbReference type="ARBA" id="ARBA00023136"/>
    </source>
</evidence>
<feature type="transmembrane region" description="Helical" evidence="5">
    <location>
        <begin position="194"/>
        <end position="217"/>
    </location>
</feature>
<dbReference type="Proteomes" id="UP000030746">
    <property type="component" value="Unassembled WGS sequence"/>
</dbReference>
<dbReference type="OrthoDB" id="3936150at2759"/>
<reference evidence="6 7" key="1">
    <citation type="journal article" date="2013" name="Nature">
        <title>Insights into bilaterian evolution from three spiralian genomes.</title>
        <authorList>
            <person name="Simakov O."/>
            <person name="Marletaz F."/>
            <person name="Cho S.J."/>
            <person name="Edsinger-Gonzales E."/>
            <person name="Havlak P."/>
            <person name="Hellsten U."/>
            <person name="Kuo D.H."/>
            <person name="Larsson T."/>
            <person name="Lv J."/>
            <person name="Arendt D."/>
            <person name="Savage R."/>
            <person name="Osoegawa K."/>
            <person name="de Jong P."/>
            <person name="Grimwood J."/>
            <person name="Chapman J.A."/>
            <person name="Shapiro H."/>
            <person name="Aerts A."/>
            <person name="Otillar R.P."/>
            <person name="Terry A.Y."/>
            <person name="Boore J.L."/>
            <person name="Grigoriev I.V."/>
            <person name="Lindberg D.R."/>
            <person name="Seaver E.C."/>
            <person name="Weisblat D.A."/>
            <person name="Putnam N.H."/>
            <person name="Rokhsar D.S."/>
        </authorList>
    </citation>
    <scope>NUCLEOTIDE SEQUENCE [LARGE SCALE GENOMIC DNA]</scope>
</reference>
<evidence type="ECO:0000256" key="5">
    <source>
        <dbReference type="SAM" id="Phobius"/>
    </source>
</evidence>
<comment type="subcellular location">
    <subcellularLocation>
        <location evidence="1">Membrane</location>
        <topology evidence="1">Multi-pass membrane protein</topology>
    </subcellularLocation>
</comment>
<dbReference type="InterPro" id="IPR005828">
    <property type="entry name" value="MFS_sugar_transport-like"/>
</dbReference>
<dbReference type="PANTHER" id="PTHR24064">
    <property type="entry name" value="SOLUTE CARRIER FAMILY 22 MEMBER"/>
    <property type="match status" value="1"/>
</dbReference>
<dbReference type="Gene3D" id="1.20.1250.20">
    <property type="entry name" value="MFS general substrate transporter like domains"/>
    <property type="match status" value="1"/>
</dbReference>
<proteinExistence type="predicted"/>
<keyword evidence="7" id="KW-1185">Reference proteome</keyword>
<evidence type="ECO:0000256" key="2">
    <source>
        <dbReference type="ARBA" id="ARBA00022692"/>
    </source>
</evidence>
<feature type="transmembrane region" description="Helical" evidence="5">
    <location>
        <begin position="86"/>
        <end position="105"/>
    </location>
</feature>
<keyword evidence="2 5" id="KW-0812">Transmembrane</keyword>
<feature type="transmembrane region" description="Helical" evidence="5">
    <location>
        <begin position="26"/>
        <end position="46"/>
    </location>
</feature>
<gene>
    <name evidence="6" type="ORF">LOTGIDRAFT_158641</name>
</gene>
<dbReference type="InterPro" id="IPR036259">
    <property type="entry name" value="MFS_trans_sf"/>
</dbReference>
<dbReference type="SUPFAM" id="SSF103473">
    <property type="entry name" value="MFS general substrate transporter"/>
    <property type="match status" value="1"/>
</dbReference>
<evidence type="ECO:0000313" key="6">
    <source>
        <dbReference type="EMBL" id="ESO99549.1"/>
    </source>
</evidence>
<dbReference type="AlphaFoldDB" id="V4CCC8"/>
<dbReference type="STRING" id="225164.V4CCC8"/>
<dbReference type="EMBL" id="KB201037">
    <property type="protein sequence ID" value="ESO99549.1"/>
    <property type="molecule type" value="Genomic_DNA"/>
</dbReference>
<feature type="transmembrane region" description="Helical" evidence="5">
    <location>
        <begin position="289"/>
        <end position="313"/>
    </location>
</feature>
<feature type="transmembrane region" description="Helical" evidence="5">
    <location>
        <begin position="352"/>
        <end position="373"/>
    </location>
</feature>
<dbReference type="KEGG" id="lgi:LOTGIDRAFT_158641"/>
<evidence type="ECO:0000313" key="7">
    <source>
        <dbReference type="Proteomes" id="UP000030746"/>
    </source>
</evidence>
<dbReference type="GO" id="GO:0016020">
    <property type="term" value="C:membrane"/>
    <property type="evidence" value="ECO:0007669"/>
    <property type="project" value="UniProtKB-SubCell"/>
</dbReference>
<dbReference type="Pfam" id="PF00083">
    <property type="entry name" value="Sugar_tr"/>
    <property type="match status" value="1"/>
</dbReference>
<keyword evidence="3 5" id="KW-1133">Transmembrane helix</keyword>
<dbReference type="GO" id="GO:0022857">
    <property type="term" value="F:transmembrane transporter activity"/>
    <property type="evidence" value="ECO:0007669"/>
    <property type="project" value="InterPro"/>
</dbReference>
<sequence>MAPVCADVMMIFDGINKWDLTCDRKWIPPMITSIQFGGVLVGALIGGQAADMMFAVFRFVIGSTLGSYLVVSMFPVEFIGYRWRPILTAVPFWATGVCFLALVSWLLRDWVYVHLVGISTVPFLLGWFIIPESIRWLTVKGRLDEAEKAVERVAIMNGKTKPANTREILEKICEEEKHILDGDKKYSYLDLYRGAHLLQISIVVQIVWLFVSASYYGFAFGVGKFSGNFYLNLFLMNILEFPLCIPSIIIMNRFGRRFFATISFTLSVISCLSVIVIQKLVSEEELHRGTMITGLSLSARLFTGCAWNGLITLTNEMYPTVIRNIGYGAANMAARVGGIIAPHIFSLSDDEMVPYIIVIVILSISVVMVQFLLPETLGLALEDTIDDKLSGSDKLNQNSKIEEDRGKLTITAL</sequence>
<name>V4CCC8_LOTGI</name>
<feature type="transmembrane region" description="Helical" evidence="5">
    <location>
        <begin position="325"/>
        <end position="346"/>
    </location>
</feature>
<evidence type="ECO:0000256" key="1">
    <source>
        <dbReference type="ARBA" id="ARBA00004141"/>
    </source>
</evidence>
<keyword evidence="4 5" id="KW-0472">Membrane</keyword>
<feature type="transmembrane region" description="Helical" evidence="5">
    <location>
        <begin position="229"/>
        <end position="251"/>
    </location>
</feature>
<dbReference type="GeneID" id="20237815"/>
<dbReference type="OMA" id="HEGANEK"/>
<feature type="transmembrane region" description="Helical" evidence="5">
    <location>
        <begin position="111"/>
        <end position="130"/>
    </location>
</feature>
<feature type="transmembrane region" description="Helical" evidence="5">
    <location>
        <begin position="52"/>
        <end position="74"/>
    </location>
</feature>
<accession>V4CCC8</accession>
<evidence type="ECO:0000256" key="3">
    <source>
        <dbReference type="ARBA" id="ARBA00022989"/>
    </source>
</evidence>
<dbReference type="CTD" id="20237815"/>
<protein>
    <recommendedName>
        <fullName evidence="8">Major facilitator superfamily (MFS) profile domain-containing protein</fullName>
    </recommendedName>
</protein>
<feature type="transmembrane region" description="Helical" evidence="5">
    <location>
        <begin position="258"/>
        <end position="277"/>
    </location>
</feature>